<reference evidence="1 2" key="1">
    <citation type="submission" date="2018-03" db="EMBL/GenBank/DDBJ databases">
        <authorList>
            <person name="Fogelqvist J."/>
        </authorList>
    </citation>
    <scope>NUCLEOTIDE SEQUENCE [LARGE SCALE GENOMIC DNA]</scope>
</reference>
<name>A0A3P3Y6P7_PLABS</name>
<keyword evidence="1" id="KW-0496">Mitochondrion</keyword>
<evidence type="ECO:0000313" key="1">
    <source>
        <dbReference type="EMBL" id="SPQ95836.1"/>
    </source>
</evidence>
<dbReference type="EMBL" id="OVEO01000004">
    <property type="protein sequence ID" value="SPQ95836.1"/>
    <property type="molecule type" value="Genomic_DNA"/>
</dbReference>
<gene>
    <name evidence="1" type="ORF">PLBR_LOCUS3051</name>
</gene>
<organism evidence="1 2">
    <name type="scientific">Plasmodiophora brassicae</name>
    <name type="common">Clubroot disease agent</name>
    <dbReference type="NCBI Taxonomy" id="37360"/>
    <lineage>
        <taxon>Eukaryota</taxon>
        <taxon>Sar</taxon>
        <taxon>Rhizaria</taxon>
        <taxon>Endomyxa</taxon>
        <taxon>Phytomyxea</taxon>
        <taxon>Plasmodiophorida</taxon>
        <taxon>Plasmodiophoridae</taxon>
        <taxon>Plasmodiophora</taxon>
    </lineage>
</organism>
<dbReference type="AlphaFoldDB" id="A0A3P3Y6P7"/>
<protein>
    <recommendedName>
        <fullName evidence="3">Retrotransposon gag domain-containing protein</fullName>
    </recommendedName>
</protein>
<evidence type="ECO:0008006" key="3">
    <source>
        <dbReference type="Google" id="ProtNLM"/>
    </source>
</evidence>
<accession>A0A3P3Y6P7</accession>
<sequence length="123" mass="14478">MKRSNVGRQQWSVFLDNAFLDKARIVYVTHKKLVHKKGNTWTYDAVKAHMVARFDDEEAGDMAKTLSWIRQQGKEGALDFRIRWESLMIQFLEKDIDMPDQLQISLLKDKMHDVRLVALAWNT</sequence>
<evidence type="ECO:0000313" key="2">
    <source>
        <dbReference type="Proteomes" id="UP000290189"/>
    </source>
</evidence>
<proteinExistence type="predicted"/>
<geneLocation type="mitochondrion" evidence="1"/>
<dbReference type="Proteomes" id="UP000290189">
    <property type="component" value="Unassembled WGS sequence"/>
</dbReference>